<dbReference type="AlphaFoldDB" id="A0AAR5QC64"/>
<organism evidence="7 8">
    <name type="scientific">Dendroctonus ponderosae</name>
    <name type="common">Mountain pine beetle</name>
    <dbReference type="NCBI Taxonomy" id="77166"/>
    <lineage>
        <taxon>Eukaryota</taxon>
        <taxon>Metazoa</taxon>
        <taxon>Ecdysozoa</taxon>
        <taxon>Arthropoda</taxon>
        <taxon>Hexapoda</taxon>
        <taxon>Insecta</taxon>
        <taxon>Pterygota</taxon>
        <taxon>Neoptera</taxon>
        <taxon>Endopterygota</taxon>
        <taxon>Coleoptera</taxon>
        <taxon>Polyphaga</taxon>
        <taxon>Cucujiformia</taxon>
        <taxon>Curculionidae</taxon>
        <taxon>Scolytinae</taxon>
        <taxon>Dendroctonus</taxon>
    </lineage>
</organism>
<dbReference type="PANTHER" id="PTHR11909">
    <property type="entry name" value="CASEIN KINASE-RELATED"/>
    <property type="match status" value="1"/>
</dbReference>
<dbReference type="InterPro" id="IPR050235">
    <property type="entry name" value="CK1_Ser-Thr_kinase"/>
</dbReference>
<keyword evidence="3 4" id="KW-0067">ATP-binding</keyword>
<evidence type="ECO:0000259" key="6">
    <source>
        <dbReference type="PROSITE" id="PS50011"/>
    </source>
</evidence>
<proteinExistence type="predicted"/>
<dbReference type="SMART" id="SM00220">
    <property type="entry name" value="S_TKc"/>
    <property type="match status" value="1"/>
</dbReference>
<evidence type="ECO:0000256" key="2">
    <source>
        <dbReference type="ARBA" id="ARBA00022741"/>
    </source>
</evidence>
<dbReference type="SUPFAM" id="SSF56112">
    <property type="entry name" value="Protein kinase-like (PK-like)"/>
    <property type="match status" value="1"/>
</dbReference>
<evidence type="ECO:0000256" key="3">
    <source>
        <dbReference type="ARBA" id="ARBA00022840"/>
    </source>
</evidence>
<dbReference type="KEGG" id="dpa:109544833"/>
<dbReference type="PROSITE" id="PS00108">
    <property type="entry name" value="PROTEIN_KINASE_ST"/>
    <property type="match status" value="1"/>
</dbReference>
<feature type="domain" description="Protein kinase" evidence="6">
    <location>
        <begin position="33"/>
        <end position="389"/>
    </location>
</feature>
<dbReference type="PROSITE" id="PS50011">
    <property type="entry name" value="PROTEIN_KINASE_DOM"/>
    <property type="match status" value="1"/>
</dbReference>
<reference evidence="8" key="1">
    <citation type="journal article" date="2013" name="Genome Biol.">
        <title>Draft genome of the mountain pine beetle, Dendroctonus ponderosae Hopkins, a major forest pest.</title>
        <authorList>
            <person name="Keeling C.I."/>
            <person name="Yuen M.M."/>
            <person name="Liao N.Y."/>
            <person name="Docking T.R."/>
            <person name="Chan S.K."/>
            <person name="Taylor G.A."/>
            <person name="Palmquist D.L."/>
            <person name="Jackman S.D."/>
            <person name="Nguyen A."/>
            <person name="Li M."/>
            <person name="Henderson H."/>
            <person name="Janes J.K."/>
            <person name="Zhao Y."/>
            <person name="Pandoh P."/>
            <person name="Moore R."/>
            <person name="Sperling F.A."/>
            <person name="Huber D.P."/>
            <person name="Birol I."/>
            <person name="Jones S.J."/>
            <person name="Bohlmann J."/>
        </authorList>
    </citation>
    <scope>NUCLEOTIDE SEQUENCE</scope>
</reference>
<name>A0AAR5QC64_DENPD</name>
<sequence>MPRKVSSVPEHASANHGELKKGEKIVDNTGGTWKLGKVIGIGGFGEIYDVVQCGATENSSGSQYVAKIEKHSSGPLFVEINCYLRLGTCSMIEQWKTDKNMDFLGLPHYVASGSHLSNGEKYRFLIMPKYEQDLEAIFREKRVFNLKTVLVIAMRMMDTLEYIHGHGYIHSDIKASNIMLGSSTNRKSTRRRCPVQRYAAPLKYKKHLRKPRRVSYLRPLTITKYIDDIPDIVGLIEALGANISSNDEKPEVSSKTQPFQGHQVYLLDYGLASKFRLSNGEHRELSPDQRRAHAGTILFCSRDAHKGIVSRRSDLESLAYNMIYWLTGSLPWIDDINEPEVVERKKNGCFADINSFLNICFQNTPNFLLKMLNRLSELQCTDTPNYNFFRLLFTKAIKQYGYTNDAKLDLTNTEGWGECKSKETKSCKKENNTEFKRPSFLRYNPLKPLSSNIIFKRPKLRKKIRDKLAKNSMMNWSKILIRDPELIMKQGTVRKTPEEERPFSIQDFDLERLNPTAAMRDVFNKAADKEERPLYGSRGDELSKVDPVDGYTSEMMKVHQRMIEQRCVQLEATAVQQKRSTRRSRGSKNCIIHRPSPKSKQSRTETRATLRRAKSTPLRRTCRLKG</sequence>
<dbReference type="InterPro" id="IPR017441">
    <property type="entry name" value="Protein_kinase_ATP_BS"/>
</dbReference>
<evidence type="ECO:0000313" key="8">
    <source>
        <dbReference type="Proteomes" id="UP000019118"/>
    </source>
</evidence>
<protein>
    <recommendedName>
        <fullName evidence="1">non-specific serine/threonine protein kinase</fullName>
        <ecNumber evidence="1">2.7.11.1</ecNumber>
    </recommendedName>
</protein>
<dbReference type="PROSITE" id="PS00107">
    <property type="entry name" value="PROTEIN_KINASE_ATP"/>
    <property type="match status" value="1"/>
</dbReference>
<feature type="region of interest" description="Disordered" evidence="5">
    <location>
        <begin position="575"/>
        <end position="626"/>
    </location>
</feature>
<feature type="region of interest" description="Disordered" evidence="5">
    <location>
        <begin position="1"/>
        <end position="21"/>
    </location>
</feature>
<evidence type="ECO:0000313" key="7">
    <source>
        <dbReference type="EnsemblMetazoa" id="XP_019770756.1"/>
    </source>
</evidence>
<dbReference type="InterPro" id="IPR011009">
    <property type="entry name" value="Kinase-like_dom_sf"/>
</dbReference>
<dbReference type="GO" id="GO:0004674">
    <property type="term" value="F:protein serine/threonine kinase activity"/>
    <property type="evidence" value="ECO:0007669"/>
    <property type="project" value="UniProtKB-EC"/>
</dbReference>
<dbReference type="EnsemblMetazoa" id="XM_019915197.1">
    <property type="protein sequence ID" value="XP_019770756.1"/>
    <property type="gene ID" value="LOC109544833"/>
</dbReference>
<dbReference type="GO" id="GO:0005524">
    <property type="term" value="F:ATP binding"/>
    <property type="evidence" value="ECO:0007669"/>
    <property type="project" value="UniProtKB-UniRule"/>
</dbReference>
<keyword evidence="8" id="KW-1185">Reference proteome</keyword>
<dbReference type="Pfam" id="PF00069">
    <property type="entry name" value="Pkinase"/>
    <property type="match status" value="1"/>
</dbReference>
<dbReference type="InterPro" id="IPR008271">
    <property type="entry name" value="Ser/Thr_kinase_AS"/>
</dbReference>
<dbReference type="EC" id="2.7.11.1" evidence="1"/>
<evidence type="ECO:0000256" key="1">
    <source>
        <dbReference type="ARBA" id="ARBA00012513"/>
    </source>
</evidence>
<keyword evidence="2 4" id="KW-0547">Nucleotide-binding</keyword>
<reference evidence="7" key="2">
    <citation type="submission" date="2024-08" db="UniProtKB">
        <authorList>
            <consortium name="EnsemblMetazoa"/>
        </authorList>
    </citation>
    <scope>IDENTIFICATION</scope>
</reference>
<dbReference type="Proteomes" id="UP000019118">
    <property type="component" value="Unassembled WGS sequence"/>
</dbReference>
<dbReference type="GeneID" id="109544833"/>
<evidence type="ECO:0000256" key="5">
    <source>
        <dbReference type="SAM" id="MobiDB-lite"/>
    </source>
</evidence>
<evidence type="ECO:0000256" key="4">
    <source>
        <dbReference type="PROSITE-ProRule" id="PRU10141"/>
    </source>
</evidence>
<accession>A0AAR5QC64</accession>
<feature type="binding site" evidence="4">
    <location>
        <position position="67"/>
    </location>
    <ligand>
        <name>ATP</name>
        <dbReference type="ChEBI" id="CHEBI:30616"/>
    </ligand>
</feature>
<dbReference type="InterPro" id="IPR000719">
    <property type="entry name" value="Prot_kinase_dom"/>
</dbReference>
<dbReference type="Gene3D" id="1.10.510.10">
    <property type="entry name" value="Transferase(Phosphotransferase) domain 1"/>
    <property type="match status" value="2"/>
</dbReference>